<evidence type="ECO:0000313" key="1">
    <source>
        <dbReference type="EMBL" id="AGR41214.1"/>
    </source>
</evidence>
<dbReference type="EMBL" id="CP005074">
    <property type="protein sequence ID" value="AGR41214.1"/>
    <property type="molecule type" value="Genomic_DNA"/>
</dbReference>
<dbReference type="KEGG" id="stai:STAIW_v1c05920"/>
<dbReference type="RefSeq" id="WP_020834353.1">
    <property type="nucleotide sequence ID" value="NC_021846.1"/>
</dbReference>
<proteinExistence type="predicted"/>
<evidence type="ECO:0000313" key="2">
    <source>
        <dbReference type="Proteomes" id="UP000014984"/>
    </source>
</evidence>
<organism evidence="1 2">
    <name type="scientific">Spiroplasma taiwanense CT-1</name>
    <dbReference type="NCBI Taxonomy" id="1276220"/>
    <lineage>
        <taxon>Bacteria</taxon>
        <taxon>Bacillati</taxon>
        <taxon>Mycoplasmatota</taxon>
        <taxon>Mollicutes</taxon>
        <taxon>Entomoplasmatales</taxon>
        <taxon>Spiroplasmataceae</taxon>
        <taxon>Spiroplasma</taxon>
    </lineage>
</organism>
<dbReference type="STRING" id="1276220.STAIW_v1c05920"/>
<reference evidence="1 2" key="1">
    <citation type="journal article" date="2013" name="Genome Biol. Evol.">
        <title>Comparison of metabolic capacities and inference of gene content evolution in mosquito-associated Spiroplasma diminutum and S. taiwanense.</title>
        <authorList>
            <person name="Lo W.S."/>
            <person name="Ku C."/>
            <person name="Chen L.L."/>
            <person name="Chang T.H."/>
            <person name="Kuo C.H."/>
        </authorList>
    </citation>
    <scope>NUCLEOTIDE SEQUENCE [LARGE SCALE GENOMIC DNA]</scope>
    <source>
        <strain evidence="1">CT-1</strain>
    </source>
</reference>
<accession>S5LU15</accession>
<dbReference type="PATRIC" id="fig|1276220.3.peg.603"/>
<dbReference type="Proteomes" id="UP000014984">
    <property type="component" value="Chromosome"/>
</dbReference>
<sequence length="346" mass="41219">MKKLKKNLILPTDFLTNWLSENDDGTLSFKYIDFASDNIEEIEIENEPFIKVLFDNFDNFDSNKILNQFNQIAKVARAIVIKRIKKANGEINLTGKEVLFLKYFYFLITLINGEYKYAFENVNQKYRVFDVLNEEVDLKIRVTILNVLSYVLFEMYDYIFSQRTFESLYEYVENSSVNFDYQEYQKRIIVPIEALRNQNYKFVDVYFHNIVNNTFFKFFEVNQLDRSGFLLTNKTIANFIDDRTKFNILSLFVVDPRWAIGIVNLGPGRGEYRPMFKYLTNNIINKEIIPNCLVPEHKIEENGIYLSGEQRFSFTVFELVENQVKLINDCLTYRDLKTDFEQFLKY</sequence>
<keyword evidence="2" id="KW-1185">Reference proteome</keyword>
<dbReference type="AlphaFoldDB" id="S5LU15"/>
<protein>
    <submittedName>
        <fullName evidence="1">Uncharacterized protein</fullName>
    </submittedName>
</protein>
<gene>
    <name evidence="1" type="ORF">STAIW_v1c05920</name>
</gene>
<dbReference type="OrthoDB" id="388106at2"/>
<dbReference type="HOGENOM" id="CLU_799030_0_0_14"/>
<name>S5LU15_9MOLU</name>